<reference evidence="3" key="3">
    <citation type="journal article" date="2017" name="Nature">
        <title>Genome sequence of the progenitor of the wheat D genome Aegilops tauschii.</title>
        <authorList>
            <person name="Luo M.C."/>
            <person name="Gu Y.Q."/>
            <person name="Puiu D."/>
            <person name="Wang H."/>
            <person name="Twardziok S.O."/>
            <person name="Deal K.R."/>
            <person name="Huo N."/>
            <person name="Zhu T."/>
            <person name="Wang L."/>
            <person name="Wang Y."/>
            <person name="McGuire P.E."/>
            <person name="Liu S."/>
            <person name="Long H."/>
            <person name="Ramasamy R.K."/>
            <person name="Rodriguez J.C."/>
            <person name="Van S.L."/>
            <person name="Yuan L."/>
            <person name="Wang Z."/>
            <person name="Xia Z."/>
            <person name="Xiao L."/>
            <person name="Anderson O.D."/>
            <person name="Ouyang S."/>
            <person name="Liang Y."/>
            <person name="Zimin A.V."/>
            <person name="Pertea G."/>
            <person name="Qi P."/>
            <person name="Bennetzen J.L."/>
            <person name="Dai X."/>
            <person name="Dawson M.W."/>
            <person name="Muller H.G."/>
            <person name="Kugler K."/>
            <person name="Rivarola-Duarte L."/>
            <person name="Spannagl M."/>
            <person name="Mayer K.F.X."/>
            <person name="Lu F.H."/>
            <person name="Bevan M.W."/>
            <person name="Leroy P."/>
            <person name="Li P."/>
            <person name="You F.M."/>
            <person name="Sun Q."/>
            <person name="Liu Z."/>
            <person name="Lyons E."/>
            <person name="Wicker T."/>
            <person name="Salzberg S.L."/>
            <person name="Devos K.M."/>
            <person name="Dvorak J."/>
        </authorList>
    </citation>
    <scope>NUCLEOTIDE SEQUENCE [LARGE SCALE GENOMIC DNA]</scope>
    <source>
        <strain evidence="3">cv. AL8/78</strain>
    </source>
</reference>
<reference evidence="3" key="4">
    <citation type="submission" date="2019-03" db="UniProtKB">
        <authorList>
            <consortium name="EnsemblPlants"/>
        </authorList>
    </citation>
    <scope>IDENTIFICATION</scope>
</reference>
<dbReference type="PANTHER" id="PTHR31495:SF25">
    <property type="entry name" value="EF-HAND DOMAIN-CONTAINING PROTEIN"/>
    <property type="match status" value="1"/>
</dbReference>
<keyword evidence="4" id="KW-1185">Reference proteome</keyword>
<reference evidence="4" key="1">
    <citation type="journal article" date="2014" name="Science">
        <title>Ancient hybridizations among the ancestral genomes of bread wheat.</title>
        <authorList>
            <consortium name="International Wheat Genome Sequencing Consortium,"/>
            <person name="Marcussen T."/>
            <person name="Sandve S.R."/>
            <person name="Heier L."/>
            <person name="Spannagl M."/>
            <person name="Pfeifer M."/>
            <person name="Jakobsen K.S."/>
            <person name="Wulff B.B."/>
            <person name="Steuernagel B."/>
            <person name="Mayer K.F."/>
            <person name="Olsen O.A."/>
        </authorList>
    </citation>
    <scope>NUCLEOTIDE SEQUENCE [LARGE SCALE GENOMIC DNA]</scope>
    <source>
        <strain evidence="4">cv. AL8/78</strain>
    </source>
</reference>
<dbReference type="STRING" id="200361.A0A453FGB9"/>
<protein>
    <recommendedName>
        <fullName evidence="2">EF-hand domain-containing protein</fullName>
    </recommendedName>
</protein>
<dbReference type="EnsemblPlants" id="AET3Gv20669300.2">
    <property type="protein sequence ID" value="AET3Gv20669300.2"/>
    <property type="gene ID" value="AET3Gv20669300"/>
</dbReference>
<evidence type="ECO:0000313" key="3">
    <source>
        <dbReference type="EnsemblPlants" id="AET3Gv20669300.2"/>
    </source>
</evidence>
<dbReference type="Gramene" id="AET3Gv20669300.2">
    <property type="protein sequence ID" value="AET3Gv20669300.2"/>
    <property type="gene ID" value="AET3Gv20669300"/>
</dbReference>
<reference evidence="3" key="5">
    <citation type="journal article" date="2021" name="G3 (Bethesda)">
        <title>Aegilops tauschii genome assembly Aet v5.0 features greater sequence contiguity and improved annotation.</title>
        <authorList>
            <person name="Wang L."/>
            <person name="Zhu T."/>
            <person name="Rodriguez J.C."/>
            <person name="Deal K.R."/>
            <person name="Dubcovsky J."/>
            <person name="McGuire P.E."/>
            <person name="Lux T."/>
            <person name="Spannagl M."/>
            <person name="Mayer K.F.X."/>
            <person name="Baldrich P."/>
            <person name="Meyers B.C."/>
            <person name="Huo N."/>
            <person name="Gu Y.Q."/>
            <person name="Zhou H."/>
            <person name="Devos K.M."/>
            <person name="Bennetzen J.L."/>
            <person name="Unver T."/>
            <person name="Budak H."/>
            <person name="Gulick P.J."/>
            <person name="Galiba G."/>
            <person name="Kalapos B."/>
            <person name="Nelson D.R."/>
            <person name="Li P."/>
            <person name="You F.M."/>
            <person name="Luo M.C."/>
            <person name="Dvorak J."/>
        </authorList>
    </citation>
    <scope>NUCLEOTIDE SEQUENCE [LARGE SCALE GENOMIC DNA]</scope>
    <source>
        <strain evidence="3">cv. AL8/78</strain>
    </source>
</reference>
<feature type="domain" description="EF-hand" evidence="2">
    <location>
        <begin position="78"/>
        <end position="113"/>
    </location>
</feature>
<dbReference type="GO" id="GO:0004497">
    <property type="term" value="F:monooxygenase activity"/>
    <property type="evidence" value="ECO:0007669"/>
    <property type="project" value="TreeGrafter"/>
</dbReference>
<proteinExistence type="inferred from homology"/>
<dbReference type="AlphaFoldDB" id="A0A453FGB9"/>
<dbReference type="GO" id="GO:0005509">
    <property type="term" value="F:calcium ion binding"/>
    <property type="evidence" value="ECO:0007669"/>
    <property type="project" value="InterPro"/>
</dbReference>
<reference evidence="4" key="2">
    <citation type="journal article" date="2017" name="Nat. Plants">
        <title>The Aegilops tauschii genome reveals multiple impacts of transposons.</title>
        <authorList>
            <person name="Zhao G."/>
            <person name="Zou C."/>
            <person name="Li K."/>
            <person name="Wang K."/>
            <person name="Li T."/>
            <person name="Gao L."/>
            <person name="Zhang X."/>
            <person name="Wang H."/>
            <person name="Yang Z."/>
            <person name="Liu X."/>
            <person name="Jiang W."/>
            <person name="Mao L."/>
            <person name="Kong X."/>
            <person name="Jiao Y."/>
            <person name="Jia J."/>
        </authorList>
    </citation>
    <scope>NUCLEOTIDE SEQUENCE [LARGE SCALE GENOMIC DNA]</scope>
    <source>
        <strain evidence="4">cv. AL8/78</strain>
    </source>
</reference>
<accession>A0A453FGB9</accession>
<comment type="similarity">
    <text evidence="1">Belongs to the caleosin family.</text>
</comment>
<organism evidence="3 4">
    <name type="scientific">Aegilops tauschii subsp. strangulata</name>
    <name type="common">Goatgrass</name>
    <dbReference type="NCBI Taxonomy" id="200361"/>
    <lineage>
        <taxon>Eukaryota</taxon>
        <taxon>Viridiplantae</taxon>
        <taxon>Streptophyta</taxon>
        <taxon>Embryophyta</taxon>
        <taxon>Tracheophyta</taxon>
        <taxon>Spermatophyta</taxon>
        <taxon>Magnoliopsida</taxon>
        <taxon>Liliopsida</taxon>
        <taxon>Poales</taxon>
        <taxon>Poaceae</taxon>
        <taxon>BOP clade</taxon>
        <taxon>Pooideae</taxon>
        <taxon>Triticodae</taxon>
        <taxon>Triticeae</taxon>
        <taxon>Triticinae</taxon>
        <taxon>Aegilops</taxon>
    </lineage>
</organism>
<dbReference type="PANTHER" id="PTHR31495">
    <property type="entry name" value="PEROXYGENASE 3-RELATED"/>
    <property type="match status" value="1"/>
</dbReference>
<name>A0A453FGB9_AEGTS</name>
<evidence type="ECO:0000259" key="2">
    <source>
        <dbReference type="PROSITE" id="PS50222"/>
    </source>
</evidence>
<dbReference type="InterPro" id="IPR007736">
    <property type="entry name" value="Caleosin-related"/>
</dbReference>
<dbReference type="InterPro" id="IPR002048">
    <property type="entry name" value="EF_hand_dom"/>
</dbReference>
<evidence type="ECO:0000256" key="1">
    <source>
        <dbReference type="ARBA" id="ARBA00006765"/>
    </source>
</evidence>
<evidence type="ECO:0000313" key="4">
    <source>
        <dbReference type="Proteomes" id="UP000015105"/>
    </source>
</evidence>
<dbReference type="PROSITE" id="PS50222">
    <property type="entry name" value="EF_HAND_2"/>
    <property type="match status" value="1"/>
</dbReference>
<dbReference type="Proteomes" id="UP000015105">
    <property type="component" value="Chromosome 3D"/>
</dbReference>
<dbReference type="Pfam" id="PF05042">
    <property type="entry name" value="Caleosin"/>
    <property type="match status" value="1"/>
</dbReference>
<sequence length="256" mass="28310">LGAGVFHAPQVGRQLFPDLFKQGHAMHFRAVHSRSSLQATMAGHRQSLAAASLKLPALLLLLIFSLNWGHAVAHFDPANMTELQKHVSFFDRNKDGFITPVETIQGFVAIGCEYAFATAASASIHGALAPQTTPAGTPLPHLTIYVENIHKAMHGSDSGVYDPKGRFLPQKFEELFKTYAILRPDALTLAEMHAMLFAKRDLDPISWAPPEIEWGLLFTLASDWLGFLHKDSVRGIYDGSVFTKLEKKWHPSQSDI</sequence>